<gene>
    <name evidence="1" type="ORF">PNK_1563</name>
</gene>
<accession>A0A0U5JGW6</accession>
<reference evidence="2" key="1">
    <citation type="submission" date="2015-09" db="EMBL/GenBank/DDBJ databases">
        <authorList>
            <person name="Bertelli C."/>
        </authorList>
    </citation>
    <scope>NUCLEOTIDE SEQUENCE [LARGE SCALE GENOMIC DNA]</scope>
    <source>
        <strain evidence="2">KNic</strain>
    </source>
</reference>
<organism evidence="1 2">
    <name type="scientific">Candidatus Protochlamydia naegleriophila</name>
    <dbReference type="NCBI Taxonomy" id="389348"/>
    <lineage>
        <taxon>Bacteria</taxon>
        <taxon>Pseudomonadati</taxon>
        <taxon>Chlamydiota</taxon>
        <taxon>Chlamydiia</taxon>
        <taxon>Parachlamydiales</taxon>
        <taxon>Parachlamydiaceae</taxon>
        <taxon>Candidatus Protochlamydia</taxon>
    </lineage>
</organism>
<dbReference type="Proteomes" id="UP000069902">
    <property type="component" value="Chromosome cPNK"/>
</dbReference>
<name>A0A0U5JGW6_9BACT</name>
<protein>
    <submittedName>
        <fullName evidence="1">Uncharacterized protein</fullName>
    </submittedName>
</protein>
<dbReference type="EMBL" id="LN879502">
    <property type="protein sequence ID" value="CUI17173.1"/>
    <property type="molecule type" value="Genomic_DNA"/>
</dbReference>
<dbReference type="InParanoid" id="A0A0U5JGW6"/>
<sequence length="162" mass="17523">MTTIQGFPVLTGVNQGRESLFNFSNQDSLSVNSIAAWLGHKALSVICIPCNTTATVVGAVGMAVTGATLGALKVGIFAATLGNVKPSFPSGFLWFGERAAKASSDLVVNTYELLYDVGNLFYQGYRLLKWIAERINLGGFVKMALNAIADVFKFFIEKFYHL</sequence>
<dbReference type="AlphaFoldDB" id="A0A0U5JGW6"/>
<evidence type="ECO:0000313" key="1">
    <source>
        <dbReference type="EMBL" id="CUI17173.1"/>
    </source>
</evidence>
<evidence type="ECO:0000313" key="2">
    <source>
        <dbReference type="Proteomes" id="UP000069902"/>
    </source>
</evidence>
<proteinExistence type="predicted"/>
<dbReference type="PATRIC" id="fig|389348.3.peg.1750"/>
<dbReference type="STRING" id="389348.PNK_1563"/>
<dbReference type="KEGG" id="pnl:PNK_1563"/>
<dbReference type="RefSeq" id="WP_059061320.1">
    <property type="nucleotide sequence ID" value="NZ_LN879502.1"/>
</dbReference>
<keyword evidence="2" id="KW-1185">Reference proteome</keyword>